<dbReference type="PANTHER" id="PTHR48100">
    <property type="entry name" value="BROAD-SPECIFICITY PHOSPHATASE YOR283W-RELATED"/>
    <property type="match status" value="1"/>
</dbReference>
<dbReference type="CDD" id="cd07067">
    <property type="entry name" value="HP_PGM_like"/>
    <property type="match status" value="1"/>
</dbReference>
<evidence type="ECO:0000256" key="1">
    <source>
        <dbReference type="SAM" id="MobiDB-lite"/>
    </source>
</evidence>
<dbReference type="InterPro" id="IPR050275">
    <property type="entry name" value="PGM_Phosphatase"/>
</dbReference>
<gene>
    <name evidence="2" type="ORF">PG996_007604</name>
</gene>
<keyword evidence="3" id="KW-1185">Reference proteome</keyword>
<dbReference type="Proteomes" id="UP001446871">
    <property type="component" value="Unassembled WGS sequence"/>
</dbReference>
<accession>A0ABR1VBA7</accession>
<feature type="compositionally biased region" description="Gly residues" evidence="1">
    <location>
        <begin position="367"/>
        <end position="377"/>
    </location>
</feature>
<protein>
    <recommendedName>
        <fullName evidence="4">Phosphoglycerate mutase</fullName>
    </recommendedName>
</protein>
<dbReference type="SUPFAM" id="SSF53254">
    <property type="entry name" value="Phosphoglycerate mutase-like"/>
    <property type="match status" value="1"/>
</dbReference>
<dbReference type="PANTHER" id="PTHR48100:SF1">
    <property type="entry name" value="HISTIDINE PHOSPHATASE FAMILY PROTEIN-RELATED"/>
    <property type="match status" value="1"/>
</dbReference>
<evidence type="ECO:0000313" key="2">
    <source>
        <dbReference type="EMBL" id="KAK8068492.1"/>
    </source>
</evidence>
<dbReference type="EMBL" id="JAQQWM010000004">
    <property type="protein sequence ID" value="KAK8068492.1"/>
    <property type="molecule type" value="Genomic_DNA"/>
</dbReference>
<organism evidence="2 3">
    <name type="scientific">Apiospora saccharicola</name>
    <dbReference type="NCBI Taxonomy" id="335842"/>
    <lineage>
        <taxon>Eukaryota</taxon>
        <taxon>Fungi</taxon>
        <taxon>Dikarya</taxon>
        <taxon>Ascomycota</taxon>
        <taxon>Pezizomycotina</taxon>
        <taxon>Sordariomycetes</taxon>
        <taxon>Xylariomycetidae</taxon>
        <taxon>Amphisphaeriales</taxon>
        <taxon>Apiosporaceae</taxon>
        <taxon>Apiospora</taxon>
    </lineage>
</organism>
<comment type="caution">
    <text evidence="2">The sequence shown here is derived from an EMBL/GenBank/DDBJ whole genome shotgun (WGS) entry which is preliminary data.</text>
</comment>
<evidence type="ECO:0008006" key="4">
    <source>
        <dbReference type="Google" id="ProtNLM"/>
    </source>
</evidence>
<sequence>MSVKRLRSLIKRVVKHTFQSQSRSKLTVPTATADCATPSLGMSRKYKFTTVQEIFVDYTQDGQNSSSSPTTIATYDQLGIIEEKDYDQDRKPSSPSLQWKRLESHVAKLNSESENVSYKVIYVVRHGRGVHNVVMDAVGSQWKEKWALRDGARLDELPEMSELPASHGDEDGHINWVDSPLVQKGRDQAQELARDWVKWNRENGMPIPGTIYTSPMVRCLETTELIYGDVLRGNGRNIQPVVKENLRERLTNHTCDRRKTRSSIEKNFPKFYFEPGFKEEDVLWRARRSDGMVTAETDDEHTARKQRLLEDIFDTDNSHFISLTTHSYAISGILASVGSPPLRVKEGSMLAMLIKAEKEPPPMNGNKTGGGTTKHPN</sequence>
<feature type="region of interest" description="Disordered" evidence="1">
    <location>
        <begin position="358"/>
        <end position="377"/>
    </location>
</feature>
<dbReference type="Gene3D" id="3.40.50.1240">
    <property type="entry name" value="Phosphoglycerate mutase-like"/>
    <property type="match status" value="1"/>
</dbReference>
<reference evidence="2 3" key="1">
    <citation type="submission" date="2023-01" db="EMBL/GenBank/DDBJ databases">
        <title>Analysis of 21 Apiospora genomes using comparative genomics revels a genus with tremendous synthesis potential of carbohydrate active enzymes and secondary metabolites.</title>
        <authorList>
            <person name="Sorensen T."/>
        </authorList>
    </citation>
    <scope>NUCLEOTIDE SEQUENCE [LARGE SCALE GENOMIC DNA]</scope>
    <source>
        <strain evidence="2 3">CBS 83171</strain>
    </source>
</reference>
<dbReference type="InterPro" id="IPR013078">
    <property type="entry name" value="His_Pase_superF_clade-1"/>
</dbReference>
<dbReference type="SMART" id="SM00855">
    <property type="entry name" value="PGAM"/>
    <property type="match status" value="1"/>
</dbReference>
<dbReference type="Pfam" id="PF00300">
    <property type="entry name" value="His_Phos_1"/>
    <property type="match status" value="1"/>
</dbReference>
<proteinExistence type="predicted"/>
<dbReference type="InterPro" id="IPR029033">
    <property type="entry name" value="His_PPase_superfam"/>
</dbReference>
<name>A0ABR1VBA7_9PEZI</name>
<evidence type="ECO:0000313" key="3">
    <source>
        <dbReference type="Proteomes" id="UP001446871"/>
    </source>
</evidence>